<keyword evidence="1" id="KW-1133">Transmembrane helix</keyword>
<proteinExistence type="predicted"/>
<reference evidence="3" key="1">
    <citation type="journal article" date="2017" name="Nat. Ecol. Evol.">
        <title>Genome expansion and lineage-specific genetic innovations in the forest pathogenic fungi Armillaria.</title>
        <authorList>
            <person name="Sipos G."/>
            <person name="Prasanna A.N."/>
            <person name="Walter M.C."/>
            <person name="O'Connor E."/>
            <person name="Balint B."/>
            <person name="Krizsan K."/>
            <person name="Kiss B."/>
            <person name="Hess J."/>
            <person name="Varga T."/>
            <person name="Slot J."/>
            <person name="Riley R."/>
            <person name="Boka B."/>
            <person name="Rigling D."/>
            <person name="Barry K."/>
            <person name="Lee J."/>
            <person name="Mihaltcheva S."/>
            <person name="LaButti K."/>
            <person name="Lipzen A."/>
            <person name="Waldron R."/>
            <person name="Moloney N.M."/>
            <person name="Sperisen C."/>
            <person name="Kredics L."/>
            <person name="Vagvoelgyi C."/>
            <person name="Patrignani A."/>
            <person name="Fitzpatrick D."/>
            <person name="Nagy I."/>
            <person name="Doyle S."/>
            <person name="Anderson J.B."/>
            <person name="Grigoriev I.V."/>
            <person name="Gueldener U."/>
            <person name="Muensterkoetter M."/>
            <person name="Nagy L.G."/>
        </authorList>
    </citation>
    <scope>NUCLEOTIDE SEQUENCE [LARGE SCALE GENOMIC DNA]</scope>
    <source>
        <strain evidence="3">28-4</strain>
    </source>
</reference>
<name>A0A2H3B753_9AGAR</name>
<evidence type="ECO:0000313" key="2">
    <source>
        <dbReference type="EMBL" id="PBK66729.1"/>
    </source>
</evidence>
<dbReference type="Proteomes" id="UP000218334">
    <property type="component" value="Unassembled WGS sequence"/>
</dbReference>
<keyword evidence="1" id="KW-0812">Transmembrane</keyword>
<sequence>MRSFKVETVVTYLASMRSPVWVSTLLFVVFLYGSAFLHIKLPPLRPGTAVQQLATSIDEEIIIFDAHARELGAFNSKLRSLKCKSLILSRELRQADDALVWSDRHTWLRYISRLKRIWNDARDHQRTIDTLKKCMQDVIFAVEEERSRSEAEIAQMRESAIVFNTPGWSYQDLVAA</sequence>
<keyword evidence="1" id="KW-0472">Membrane</keyword>
<feature type="transmembrane region" description="Helical" evidence="1">
    <location>
        <begin position="20"/>
        <end position="39"/>
    </location>
</feature>
<dbReference type="AlphaFoldDB" id="A0A2H3B753"/>
<keyword evidence="3" id="KW-1185">Reference proteome</keyword>
<dbReference type="EMBL" id="KZ293439">
    <property type="protein sequence ID" value="PBK66729.1"/>
    <property type="molecule type" value="Genomic_DNA"/>
</dbReference>
<organism evidence="2 3">
    <name type="scientific">Armillaria solidipes</name>
    <dbReference type="NCBI Taxonomy" id="1076256"/>
    <lineage>
        <taxon>Eukaryota</taxon>
        <taxon>Fungi</taxon>
        <taxon>Dikarya</taxon>
        <taxon>Basidiomycota</taxon>
        <taxon>Agaricomycotina</taxon>
        <taxon>Agaricomycetes</taxon>
        <taxon>Agaricomycetidae</taxon>
        <taxon>Agaricales</taxon>
        <taxon>Marasmiineae</taxon>
        <taxon>Physalacriaceae</taxon>
        <taxon>Armillaria</taxon>
    </lineage>
</organism>
<evidence type="ECO:0000256" key="1">
    <source>
        <dbReference type="SAM" id="Phobius"/>
    </source>
</evidence>
<protein>
    <submittedName>
        <fullName evidence="2">Uncharacterized protein</fullName>
    </submittedName>
</protein>
<evidence type="ECO:0000313" key="3">
    <source>
        <dbReference type="Proteomes" id="UP000218334"/>
    </source>
</evidence>
<accession>A0A2H3B753</accession>
<gene>
    <name evidence="2" type="ORF">ARMSODRAFT_1021163</name>
</gene>